<keyword evidence="1 3" id="KW-0378">Hydrolase</keyword>
<dbReference type="Proteomes" id="UP000294980">
    <property type="component" value="Unassembled WGS sequence"/>
</dbReference>
<dbReference type="OrthoDB" id="9760892at2"/>
<evidence type="ECO:0000313" key="5">
    <source>
        <dbReference type="EMBL" id="TCO72752.1"/>
    </source>
</evidence>
<proteinExistence type="inferred from homology"/>
<evidence type="ECO:0000256" key="2">
    <source>
        <dbReference type="ARBA" id="ARBA00023295"/>
    </source>
</evidence>
<gene>
    <name evidence="5" type="ORF">EV688_11743</name>
</gene>
<evidence type="ECO:0000256" key="3">
    <source>
        <dbReference type="PROSITE-ProRule" id="PRU01353"/>
    </source>
</evidence>
<evidence type="ECO:0000256" key="1">
    <source>
        <dbReference type="ARBA" id="ARBA00022801"/>
    </source>
</evidence>
<comment type="similarity">
    <text evidence="3">Belongs to the glycosyl hydrolase 84 family.</text>
</comment>
<dbReference type="PANTHER" id="PTHR13170">
    <property type="entry name" value="O-GLCNACASE"/>
    <property type="match status" value="1"/>
</dbReference>
<dbReference type="SUPFAM" id="SSF51445">
    <property type="entry name" value="(Trans)glycosidases"/>
    <property type="match status" value="1"/>
</dbReference>
<dbReference type="GO" id="GO:0015929">
    <property type="term" value="F:hexosaminidase activity"/>
    <property type="evidence" value="ECO:0007669"/>
    <property type="project" value="UniProtKB-ARBA"/>
</dbReference>
<dbReference type="AlphaFoldDB" id="A0A4R2KJP4"/>
<evidence type="ECO:0000259" key="4">
    <source>
        <dbReference type="PROSITE" id="PS52009"/>
    </source>
</evidence>
<dbReference type="InterPro" id="IPR051822">
    <property type="entry name" value="Glycosyl_Hydrolase_84"/>
</dbReference>
<protein>
    <submittedName>
        <fullName evidence="5">Beta-N-acetylglucosaminidase</fullName>
    </submittedName>
</protein>
<dbReference type="Gene3D" id="3.20.20.80">
    <property type="entry name" value="Glycosidases"/>
    <property type="match status" value="1"/>
</dbReference>
<dbReference type="PROSITE" id="PS52009">
    <property type="entry name" value="GH84"/>
    <property type="match status" value="1"/>
</dbReference>
<dbReference type="InterPro" id="IPR017853">
    <property type="entry name" value="GH"/>
</dbReference>
<dbReference type="RefSeq" id="WP_117319206.1">
    <property type="nucleotide sequence ID" value="NZ_QQSW01000021.1"/>
</dbReference>
<dbReference type="InterPro" id="IPR011496">
    <property type="entry name" value="O-GlcNAcase_cat"/>
</dbReference>
<dbReference type="PANTHER" id="PTHR13170:SF16">
    <property type="entry name" value="PROTEIN O-GLCNACASE"/>
    <property type="match status" value="1"/>
</dbReference>
<dbReference type="EMBL" id="SLWX01000017">
    <property type="protein sequence ID" value="TCO72752.1"/>
    <property type="molecule type" value="Genomic_DNA"/>
</dbReference>
<name>A0A4R2KJP4_9GAMM</name>
<keyword evidence="2 3" id="KW-0326">Glycosidase</keyword>
<feature type="active site" description="Proton donor" evidence="3">
    <location>
        <position position="124"/>
    </location>
</feature>
<feature type="domain" description="GH84" evidence="4">
    <location>
        <begin position="9"/>
        <end position="282"/>
    </location>
</feature>
<dbReference type="Pfam" id="PF07555">
    <property type="entry name" value="NAGidase"/>
    <property type="match status" value="1"/>
</dbReference>
<sequence>MAATANLPPLRGVIEGFYGTAWPTELRSLYATWLAELGLNCYLYAPKADRYLRRAWTGHWPDGEWRLLRSLAEQHRKAGITFGIGLSPFSLYADYSPVQRGRLQEKIERLNTLEAPFLAILFDDMPGDQTDLAARQADIVADCLAWSCAERVAVCPTYYSSDPVLERVFGARPRGYWRDLGAALPEQVDIFWTGDRVCADALHAAELDAINAELRRPVTLWDNYPVNDGAARSRHLYLEPPPMRDADNLRGVTRGHLCNGMNQPRLTLPALAGLASLYDASLDRHGWLAETLGNATYASLQRDARLFRERDREQLLEHNGQALLQEYDALATPAAREVVAWLRGDYTFDPACLTD</sequence>
<comment type="caution">
    <text evidence="5">The sequence shown here is derived from an EMBL/GenBank/DDBJ whole genome shotgun (WGS) entry which is preliminary data.</text>
</comment>
<keyword evidence="6" id="KW-1185">Reference proteome</keyword>
<dbReference type="GO" id="GO:1901135">
    <property type="term" value="P:carbohydrate derivative metabolic process"/>
    <property type="evidence" value="ECO:0007669"/>
    <property type="project" value="UniProtKB-ARBA"/>
</dbReference>
<evidence type="ECO:0000313" key="6">
    <source>
        <dbReference type="Proteomes" id="UP000294980"/>
    </source>
</evidence>
<reference evidence="5 6" key="1">
    <citation type="submission" date="2019-03" db="EMBL/GenBank/DDBJ databases">
        <title>Genomic Encyclopedia of Type Strains, Phase IV (KMG-IV): sequencing the most valuable type-strain genomes for metagenomic binning, comparative biology and taxonomic classification.</title>
        <authorList>
            <person name="Goeker M."/>
        </authorList>
    </citation>
    <scope>NUCLEOTIDE SEQUENCE [LARGE SCALE GENOMIC DNA]</scope>
    <source>
        <strain evidence="5 6">DSM 23344</strain>
    </source>
</reference>
<organism evidence="5 6">
    <name type="scientific">Chromatocurvus halotolerans</name>
    <dbReference type="NCBI Taxonomy" id="1132028"/>
    <lineage>
        <taxon>Bacteria</taxon>
        <taxon>Pseudomonadati</taxon>
        <taxon>Pseudomonadota</taxon>
        <taxon>Gammaproteobacteria</taxon>
        <taxon>Cellvibrionales</taxon>
        <taxon>Halieaceae</taxon>
        <taxon>Chromatocurvus</taxon>
    </lineage>
</organism>
<accession>A0A4R2KJP4</accession>